<dbReference type="Pfam" id="PF08263">
    <property type="entry name" value="LRRNT_2"/>
    <property type="match status" value="1"/>
</dbReference>
<keyword evidence="7" id="KW-0677">Repeat</keyword>
<dbReference type="InterPro" id="IPR008183">
    <property type="entry name" value="Aldose_1/G6P_1-epimerase"/>
</dbReference>
<evidence type="ECO:0000256" key="6">
    <source>
        <dbReference type="ARBA" id="ARBA00022692"/>
    </source>
</evidence>
<evidence type="ECO:0000256" key="10">
    <source>
        <dbReference type="PROSITE-ProRule" id="PRU10141"/>
    </source>
</evidence>
<keyword evidence="10" id="KW-0067">ATP-binding</keyword>
<evidence type="ECO:0000256" key="3">
    <source>
        <dbReference type="ARBA" id="ARBA00005866"/>
    </source>
</evidence>
<feature type="region of interest" description="Disordered" evidence="11">
    <location>
        <begin position="1"/>
        <end position="21"/>
    </location>
</feature>
<feature type="transmembrane region" description="Helical" evidence="12">
    <location>
        <begin position="566"/>
        <end position="591"/>
    </location>
</feature>
<evidence type="ECO:0000256" key="8">
    <source>
        <dbReference type="ARBA" id="ARBA00022989"/>
    </source>
</evidence>
<protein>
    <recommendedName>
        <fullName evidence="4">glucose-6-phosphate 1-epimerase</fullName>
        <ecNumber evidence="4">5.1.3.15</ecNumber>
    </recommendedName>
</protein>
<evidence type="ECO:0000256" key="5">
    <source>
        <dbReference type="ARBA" id="ARBA00022614"/>
    </source>
</evidence>
<dbReference type="InterPro" id="IPR011009">
    <property type="entry name" value="Kinase-like_dom_sf"/>
</dbReference>
<dbReference type="InterPro" id="IPR017441">
    <property type="entry name" value="Protein_kinase_ATP_BS"/>
</dbReference>
<keyword evidence="9 12" id="KW-0472">Membrane</keyword>
<dbReference type="Gene3D" id="3.80.10.10">
    <property type="entry name" value="Ribonuclease Inhibitor"/>
    <property type="match status" value="1"/>
</dbReference>
<dbReference type="InterPro" id="IPR025532">
    <property type="entry name" value="G6P_1-epimerase"/>
</dbReference>
<evidence type="ECO:0000256" key="7">
    <source>
        <dbReference type="ARBA" id="ARBA00022737"/>
    </source>
</evidence>
<keyword evidence="6 12" id="KW-0812">Transmembrane</keyword>
<dbReference type="SUPFAM" id="SSF74650">
    <property type="entry name" value="Galactose mutarotase-like"/>
    <property type="match status" value="1"/>
</dbReference>
<dbReference type="InterPro" id="IPR032675">
    <property type="entry name" value="LRR_dom_sf"/>
</dbReference>
<sequence length="945" mass="105620">MEASTDDEKRPMVDLVKDKNGTDQVLLQNPKGASVKANSKPPHPVRGGIPICFPQFGTRGSLEQHGFARNKMWLVENDPPALPSFDSTGKAYVDLVLKSSDEDTTRIWPHWYSNCDYFTNLFFSYFRFLNNCYCSCFSFEFHLRVSLGLDGNLTLISRVRNINSKPFSFSIAYHTYFSISDISEVRVEGLETLDYLDNMLDKERFTEQGDALTFESEIDRVYLNSKDVVAVFDHERKRTFLIEKEGLPDVVVWNPWDKKAKALPDLGDEEYKHMLCVDGAAIEKPITLKPGEEWTGKLTSDQRQRNISFVFCFLTTPMEEAWRVIFTLCLLIYVANADPIQDKRALLEFLTLMRPTRSLNWNETTSVCNTWTGVTCNHDGSRITAVRLPGVGLNGQIPPNTLSRLSSLTVLSLRSNRISGLFPGDFAELKDLAFLYLQDNDFSGPLPEDFSVWKNLTSVNLSNNDFNGTVPDSLASLKRVQSLNLANNSLSGDIPDLSGVSSLQHIDLSYNNLNGPIPSWLQRFPTSSYQGVGGFSLVQPPPDLAHQELKPRQKPKPHFLGLTKTVFLLIVIAVSVVLLAVLVFVLAVCYLRMKLSQGDGIVTDAKLQKKGGMSPEKFVSRMEDVNNRLSFFEGCNYSFDLEDLLRASAEVLGKGTFGTTYKAVLEDATSVAVKRLKDVAAGKRDFEQQMEIIGGIKHENVVELKAYYYSKDEKLMVYDYFGNGSVASLLHGNRGENRVPLDWETRMSIAIGAAKGIARIHQENNGKLVHGNIKSSNIFLNSERNGCVSDLGLTAVMSALAPPISRQAGYRAPEVTDTRKSSQLSDVYSFGVVLLELLTGKSPIHTTAGDEIIHLVRWVHSVVREEWTAEVFDVELLRYTNIEEEMVEMLQIAMSCVVKAPDQRPKMSDLVRLIESVGNRQASLGPEPKPKSENEASETSTPGEI</sequence>
<feature type="binding site" evidence="10">
    <location>
        <position position="683"/>
    </location>
    <ligand>
        <name>ATP</name>
        <dbReference type="ChEBI" id="CHEBI:30616"/>
    </ligand>
</feature>
<dbReference type="EC" id="5.1.3.15" evidence="4"/>
<comment type="caution">
    <text evidence="14">The sequence shown here is derived from an EMBL/GenBank/DDBJ whole genome shotgun (WGS) entry which is preliminary data.</text>
</comment>
<keyword evidence="10" id="KW-0547">Nucleotide-binding</keyword>
<dbReference type="SUPFAM" id="SSF52058">
    <property type="entry name" value="L domain-like"/>
    <property type="match status" value="1"/>
</dbReference>
<dbReference type="Gene3D" id="1.10.510.10">
    <property type="entry name" value="Transferase(Phosphotransferase) domain 1"/>
    <property type="match status" value="1"/>
</dbReference>
<evidence type="ECO:0000259" key="13">
    <source>
        <dbReference type="PROSITE" id="PS50011"/>
    </source>
</evidence>
<dbReference type="InterPro" id="IPR013210">
    <property type="entry name" value="LRR_N_plant-typ"/>
</dbReference>
<dbReference type="Gene3D" id="3.30.200.20">
    <property type="entry name" value="Phosphorylase Kinase, domain 1"/>
    <property type="match status" value="1"/>
</dbReference>
<evidence type="ECO:0000313" key="14">
    <source>
        <dbReference type="EMBL" id="KAG5413780.1"/>
    </source>
</evidence>
<dbReference type="Pfam" id="PF01263">
    <property type="entry name" value="Aldose_epim"/>
    <property type="match status" value="2"/>
</dbReference>
<evidence type="ECO:0000256" key="11">
    <source>
        <dbReference type="SAM" id="MobiDB-lite"/>
    </source>
</evidence>
<keyword evidence="8 12" id="KW-1133">Transmembrane helix</keyword>
<dbReference type="InterPro" id="IPR001611">
    <property type="entry name" value="Leu-rich_rpt"/>
</dbReference>
<feature type="region of interest" description="Disordered" evidence="11">
    <location>
        <begin position="918"/>
        <end position="945"/>
    </location>
</feature>
<keyword evidence="5" id="KW-0433">Leucine-rich repeat</keyword>
<dbReference type="PANTHER" id="PTHR48010:SF6">
    <property type="entry name" value="OS01G0223600 PROTEIN"/>
    <property type="match status" value="1"/>
</dbReference>
<organism evidence="14 15">
    <name type="scientific">Brassica rapa subsp. trilocularis</name>
    <dbReference type="NCBI Taxonomy" id="1813537"/>
    <lineage>
        <taxon>Eukaryota</taxon>
        <taxon>Viridiplantae</taxon>
        <taxon>Streptophyta</taxon>
        <taxon>Embryophyta</taxon>
        <taxon>Tracheophyta</taxon>
        <taxon>Spermatophyta</taxon>
        <taxon>Magnoliopsida</taxon>
        <taxon>eudicotyledons</taxon>
        <taxon>Gunneridae</taxon>
        <taxon>Pentapetalae</taxon>
        <taxon>rosids</taxon>
        <taxon>malvids</taxon>
        <taxon>Brassicales</taxon>
        <taxon>Brassicaceae</taxon>
        <taxon>Brassiceae</taxon>
        <taxon>Brassica</taxon>
    </lineage>
</organism>
<comment type="catalytic activity">
    <reaction evidence="1">
        <text>alpha-D-glucose 6-phosphate = beta-D-glucose 6-phosphate</text>
        <dbReference type="Rhea" id="RHEA:16249"/>
        <dbReference type="ChEBI" id="CHEBI:58225"/>
        <dbReference type="ChEBI" id="CHEBI:58247"/>
        <dbReference type="EC" id="5.1.3.15"/>
    </reaction>
</comment>
<dbReference type="Pfam" id="PF07714">
    <property type="entry name" value="PK_Tyr_Ser-Thr"/>
    <property type="match status" value="1"/>
</dbReference>
<feature type="domain" description="Protein kinase" evidence="13">
    <location>
        <begin position="646"/>
        <end position="924"/>
    </location>
</feature>
<evidence type="ECO:0000256" key="1">
    <source>
        <dbReference type="ARBA" id="ARBA00001096"/>
    </source>
</evidence>
<dbReference type="InterPro" id="IPR014718">
    <property type="entry name" value="GH-type_carb-bd"/>
</dbReference>
<dbReference type="Pfam" id="PF13855">
    <property type="entry name" value="LRR_8"/>
    <property type="match status" value="2"/>
</dbReference>
<accession>A0ABQ7NSD8</accession>
<reference evidence="14 15" key="1">
    <citation type="submission" date="2021-03" db="EMBL/GenBank/DDBJ databases">
        <authorList>
            <person name="King G.J."/>
            <person name="Bancroft I."/>
            <person name="Baten A."/>
            <person name="Bloomfield J."/>
            <person name="Borpatragohain P."/>
            <person name="He Z."/>
            <person name="Irish N."/>
            <person name="Irwin J."/>
            <person name="Liu K."/>
            <person name="Mauleon R.P."/>
            <person name="Moore J."/>
            <person name="Morris R."/>
            <person name="Ostergaard L."/>
            <person name="Wang B."/>
            <person name="Wells R."/>
        </authorList>
    </citation>
    <scope>NUCLEOTIDE SEQUENCE [LARGE SCALE GENOMIC DNA]</scope>
    <source>
        <strain evidence="14">R-o-18</strain>
        <tissue evidence="14">Leaf</tissue>
    </source>
</reference>
<dbReference type="PROSITE" id="PS50011">
    <property type="entry name" value="PROTEIN_KINASE_DOM"/>
    <property type="match status" value="1"/>
</dbReference>
<dbReference type="SUPFAM" id="SSF56112">
    <property type="entry name" value="Protein kinase-like (PK-like)"/>
    <property type="match status" value="1"/>
</dbReference>
<dbReference type="InterPro" id="IPR011013">
    <property type="entry name" value="Gal_mutarotase_sf_dom"/>
</dbReference>
<comment type="similarity">
    <text evidence="3">Belongs to the glucose-6-phosphate 1-epimerase family.</text>
</comment>
<dbReference type="InterPro" id="IPR000719">
    <property type="entry name" value="Prot_kinase_dom"/>
</dbReference>
<dbReference type="Proteomes" id="UP000823674">
    <property type="component" value="Chromosome A01"/>
</dbReference>
<proteinExistence type="inferred from homology"/>
<dbReference type="PROSITE" id="PS00107">
    <property type="entry name" value="PROTEIN_KINASE_ATP"/>
    <property type="match status" value="1"/>
</dbReference>
<comment type="subcellular location">
    <subcellularLocation>
        <location evidence="2">Membrane</location>
    </subcellularLocation>
</comment>
<evidence type="ECO:0000256" key="2">
    <source>
        <dbReference type="ARBA" id="ARBA00004370"/>
    </source>
</evidence>
<dbReference type="CDD" id="cd09020">
    <property type="entry name" value="D-hex-6-P-epi_like"/>
    <property type="match status" value="1"/>
</dbReference>
<evidence type="ECO:0000256" key="4">
    <source>
        <dbReference type="ARBA" id="ARBA00012083"/>
    </source>
</evidence>
<evidence type="ECO:0000256" key="12">
    <source>
        <dbReference type="SAM" id="Phobius"/>
    </source>
</evidence>
<name>A0ABQ7NSD8_BRACM</name>
<gene>
    <name evidence="14" type="primary">A01p016020.1_BraROA</name>
    <name evidence="14" type="ORF">IGI04_001347</name>
</gene>
<dbReference type="EMBL" id="JADBGQ010000001">
    <property type="protein sequence ID" value="KAG5413780.1"/>
    <property type="molecule type" value="Genomic_DNA"/>
</dbReference>
<evidence type="ECO:0000313" key="15">
    <source>
        <dbReference type="Proteomes" id="UP000823674"/>
    </source>
</evidence>
<dbReference type="InterPro" id="IPR001245">
    <property type="entry name" value="Ser-Thr/Tyr_kinase_cat_dom"/>
</dbReference>
<dbReference type="PANTHER" id="PTHR48010">
    <property type="entry name" value="OS05G0588300 PROTEIN"/>
    <property type="match status" value="1"/>
</dbReference>
<dbReference type="InterPro" id="IPR050994">
    <property type="entry name" value="At_inactive_RLKs"/>
</dbReference>
<evidence type="ECO:0000256" key="9">
    <source>
        <dbReference type="ARBA" id="ARBA00023136"/>
    </source>
</evidence>
<dbReference type="Gene3D" id="2.70.98.10">
    <property type="match status" value="1"/>
</dbReference>
<keyword evidence="15" id="KW-1185">Reference proteome</keyword>